<sequence>MVNRARLLLETVDAVIDEIGAQKTGVRLSPFHRNLDMPFQADTEETYLYVAKALNEKGCVYLYISLENDTIPSGLLNKIRQVYHGVLIAAGGLTRDSAEYLLGDNLIDVAAFGTPYIANPDLVERIRHDWPLTQVTREAFYGGGAEGYIDFPPFQPE</sequence>
<comment type="caution">
    <text evidence="2">The sequence shown here is derived from an EMBL/GenBank/DDBJ whole genome shotgun (WGS) entry which is preliminary data.</text>
</comment>
<dbReference type="Pfam" id="PF00724">
    <property type="entry name" value="Oxidored_FMN"/>
    <property type="match status" value="1"/>
</dbReference>
<dbReference type="InterPro" id="IPR013785">
    <property type="entry name" value="Aldolase_TIM"/>
</dbReference>
<dbReference type="OrthoDB" id="8523426at2"/>
<evidence type="ECO:0000259" key="1">
    <source>
        <dbReference type="Pfam" id="PF00724"/>
    </source>
</evidence>
<dbReference type="Gene3D" id="3.20.20.70">
    <property type="entry name" value="Aldolase class I"/>
    <property type="match status" value="1"/>
</dbReference>
<dbReference type="GO" id="GO:0005829">
    <property type="term" value="C:cytosol"/>
    <property type="evidence" value="ECO:0007669"/>
    <property type="project" value="TreeGrafter"/>
</dbReference>
<dbReference type="EMBL" id="MDHN01000021">
    <property type="protein sequence ID" value="OFC70995.1"/>
    <property type="molecule type" value="Genomic_DNA"/>
</dbReference>
<feature type="domain" description="NADH:flavin oxidoreductase/NADH oxidase N-terminal" evidence="1">
    <location>
        <begin position="3"/>
        <end position="131"/>
    </location>
</feature>
<evidence type="ECO:0000313" key="2">
    <source>
        <dbReference type="EMBL" id="OFC70995.1"/>
    </source>
</evidence>
<reference evidence="2 3" key="1">
    <citation type="submission" date="2016-08" db="EMBL/GenBank/DDBJ databases">
        <authorList>
            <person name="Seilhamer J.J."/>
        </authorList>
    </citation>
    <scope>NUCLEOTIDE SEQUENCE [LARGE SCALE GENOMIC DNA]</scope>
    <source>
        <strain evidence="2 3">KCTC 42603</strain>
    </source>
</reference>
<dbReference type="STRING" id="1656094.BFC18_11210"/>
<protein>
    <recommendedName>
        <fullName evidence="1">NADH:flavin oxidoreductase/NADH oxidase N-terminal domain-containing protein</fullName>
    </recommendedName>
</protein>
<dbReference type="InterPro" id="IPR001155">
    <property type="entry name" value="OxRdtase_FMN_N"/>
</dbReference>
<dbReference type="PANTHER" id="PTHR22893:SF91">
    <property type="entry name" value="NADPH DEHYDROGENASE 2-RELATED"/>
    <property type="match status" value="1"/>
</dbReference>
<accession>A0A1E7ZBU8</accession>
<dbReference type="AlphaFoldDB" id="A0A1E7ZBU8"/>
<dbReference type="PANTHER" id="PTHR22893">
    <property type="entry name" value="NADH OXIDOREDUCTASE-RELATED"/>
    <property type="match status" value="1"/>
</dbReference>
<gene>
    <name evidence="2" type="ORF">BFC18_11210</name>
</gene>
<dbReference type="GO" id="GO:0016491">
    <property type="term" value="F:oxidoreductase activity"/>
    <property type="evidence" value="ECO:0007669"/>
    <property type="project" value="InterPro"/>
</dbReference>
<keyword evidence="3" id="KW-1185">Reference proteome</keyword>
<dbReference type="InterPro" id="IPR045247">
    <property type="entry name" value="Oye-like"/>
</dbReference>
<dbReference type="Proteomes" id="UP000175691">
    <property type="component" value="Unassembled WGS sequence"/>
</dbReference>
<proteinExistence type="predicted"/>
<evidence type="ECO:0000313" key="3">
    <source>
        <dbReference type="Proteomes" id="UP000175691"/>
    </source>
</evidence>
<name>A0A1E7ZBU8_9ALTE</name>
<dbReference type="SUPFAM" id="SSF51395">
    <property type="entry name" value="FMN-linked oxidoreductases"/>
    <property type="match status" value="1"/>
</dbReference>
<organism evidence="2 3">
    <name type="scientific">Alteromonas confluentis</name>
    <dbReference type="NCBI Taxonomy" id="1656094"/>
    <lineage>
        <taxon>Bacteria</taxon>
        <taxon>Pseudomonadati</taxon>
        <taxon>Pseudomonadota</taxon>
        <taxon>Gammaproteobacteria</taxon>
        <taxon>Alteromonadales</taxon>
        <taxon>Alteromonadaceae</taxon>
        <taxon>Alteromonas/Salinimonas group</taxon>
        <taxon>Alteromonas</taxon>
    </lineage>
</organism>
<dbReference type="GO" id="GO:0010181">
    <property type="term" value="F:FMN binding"/>
    <property type="evidence" value="ECO:0007669"/>
    <property type="project" value="InterPro"/>
</dbReference>